<dbReference type="CDD" id="cd04492">
    <property type="entry name" value="YhaM_OBF_like"/>
    <property type="match status" value="1"/>
</dbReference>
<dbReference type="InterPro" id="IPR006674">
    <property type="entry name" value="HD_domain"/>
</dbReference>
<dbReference type="Pfam" id="PF01336">
    <property type="entry name" value="tRNA_anti-codon"/>
    <property type="match status" value="1"/>
</dbReference>
<proteinExistence type="predicted"/>
<dbReference type="GO" id="GO:0003676">
    <property type="term" value="F:nucleic acid binding"/>
    <property type="evidence" value="ECO:0007669"/>
    <property type="project" value="InterPro"/>
</dbReference>
<gene>
    <name evidence="4" type="ORF">HLPR_21880</name>
</gene>
<accession>A0AAU9EAN6</accession>
<feature type="domain" description="HD" evidence="3">
    <location>
        <begin position="160"/>
        <end position="280"/>
    </location>
</feature>
<dbReference type="Proteomes" id="UP001321786">
    <property type="component" value="Chromosome"/>
</dbReference>
<dbReference type="SUPFAM" id="SSF109604">
    <property type="entry name" value="HD-domain/PDEase-like"/>
    <property type="match status" value="1"/>
</dbReference>
<dbReference type="RefSeq" id="WP_338535468.1">
    <property type="nucleotide sequence ID" value="NZ_AP028654.1"/>
</dbReference>
<dbReference type="InterPro" id="IPR012340">
    <property type="entry name" value="NA-bd_OB-fold"/>
</dbReference>
<evidence type="ECO:0000256" key="1">
    <source>
        <dbReference type="ARBA" id="ARBA00022801"/>
    </source>
</evidence>
<dbReference type="AlphaFoldDB" id="A0AAU9EAN6"/>
<dbReference type="PANTHER" id="PTHR37294">
    <property type="entry name" value="3'-5' EXORIBONUCLEASE YHAM"/>
    <property type="match status" value="1"/>
</dbReference>
<organism evidence="4 5">
    <name type="scientific">Helicovermis profundi</name>
    <dbReference type="NCBI Taxonomy" id="3065157"/>
    <lineage>
        <taxon>Bacteria</taxon>
        <taxon>Bacillati</taxon>
        <taxon>Bacillota</taxon>
        <taxon>Clostridia</taxon>
        <taxon>Helicovermis</taxon>
    </lineage>
</organism>
<evidence type="ECO:0000313" key="4">
    <source>
        <dbReference type="EMBL" id="BEP29857.1"/>
    </source>
</evidence>
<dbReference type="Gene3D" id="2.40.50.140">
    <property type="entry name" value="Nucleic acid-binding proteins"/>
    <property type="match status" value="1"/>
</dbReference>
<dbReference type="PANTHER" id="PTHR37294:SF1">
    <property type="entry name" value="3'-5' EXORIBONUCLEASE YHAM"/>
    <property type="match status" value="1"/>
</dbReference>
<dbReference type="InterPro" id="IPR050798">
    <property type="entry name" value="YhaM_exoribonuc/phosphodiest"/>
</dbReference>
<name>A0AAU9EAN6_9FIRM</name>
<dbReference type="Pfam" id="PF01966">
    <property type="entry name" value="HD"/>
    <property type="match status" value="1"/>
</dbReference>
<reference evidence="4 5" key="1">
    <citation type="submission" date="2023-08" db="EMBL/GenBank/DDBJ databases">
        <title>Helicovermis profunda gen. nov., sp. nov., a novel mesophilic, fermentative bacterium within the Bacillota from a deep-sea hydrothermal vent chimney.</title>
        <authorList>
            <person name="Miyazaki U."/>
            <person name="Mizutani D."/>
            <person name="Hashimoto Y."/>
            <person name="Tame A."/>
            <person name="Sawayama S."/>
            <person name="Miyazaki J."/>
            <person name="Takai K."/>
            <person name="Nakagawa S."/>
        </authorList>
    </citation>
    <scope>NUCLEOTIDE SEQUENCE [LARGE SCALE GENOMIC DNA]</scope>
    <source>
        <strain evidence="4 5">S502</strain>
    </source>
</reference>
<sequence length="316" mass="36398">MKNIIEFEVGDDIQSFFIIKDLNLKTSSNNKKYFDMTLSDKTGQMNSKVWDIKDEMIDLYKTGAIVKVKGVVTLWQNNKQLKISKIRLKNDADNVDINELVPSAPIEPSLMYKEIFELTDLMENNDVKKLVQYFLTENKEKLMYYPAAKSNHHSIRAGLLYHILRMLKVGKGLVKVYPNIDSDLLYAGIILHDMEKINEMISDEMGIVSSYSFNGQLLGHLIMGIKKVDEAAKKLNVDEEISSLIQHMILSHHYEPEFGSPKKPLIPEGELLHYIDMIDARMYDMDKALSSVDTGEFTDGVYVLDRRRLYKSKFNK</sequence>
<dbReference type="EMBL" id="AP028654">
    <property type="protein sequence ID" value="BEP29857.1"/>
    <property type="molecule type" value="Genomic_DNA"/>
</dbReference>
<protein>
    <submittedName>
        <fullName evidence="4">3'-5' exoribonuclease YhaM family protein</fullName>
    </submittedName>
</protein>
<evidence type="ECO:0000313" key="5">
    <source>
        <dbReference type="Proteomes" id="UP001321786"/>
    </source>
</evidence>
<dbReference type="GO" id="GO:0016787">
    <property type="term" value="F:hydrolase activity"/>
    <property type="evidence" value="ECO:0007669"/>
    <property type="project" value="UniProtKB-KW"/>
</dbReference>
<dbReference type="SUPFAM" id="SSF50249">
    <property type="entry name" value="Nucleic acid-binding proteins"/>
    <property type="match status" value="1"/>
</dbReference>
<evidence type="ECO:0000259" key="2">
    <source>
        <dbReference type="Pfam" id="PF01336"/>
    </source>
</evidence>
<evidence type="ECO:0000259" key="3">
    <source>
        <dbReference type="Pfam" id="PF01966"/>
    </source>
</evidence>
<dbReference type="InterPro" id="IPR004365">
    <property type="entry name" value="NA-bd_OB_tRNA"/>
</dbReference>
<dbReference type="GO" id="GO:0031125">
    <property type="term" value="P:rRNA 3'-end processing"/>
    <property type="evidence" value="ECO:0007669"/>
    <property type="project" value="TreeGrafter"/>
</dbReference>
<dbReference type="Gene3D" id="1.10.3210.10">
    <property type="entry name" value="Hypothetical protein af1432"/>
    <property type="match status" value="1"/>
</dbReference>
<keyword evidence="5" id="KW-1185">Reference proteome</keyword>
<feature type="domain" description="OB" evidence="2">
    <location>
        <begin position="28"/>
        <end position="87"/>
    </location>
</feature>
<keyword evidence="1" id="KW-0378">Hydrolase</keyword>
<dbReference type="KEGG" id="hprf:HLPR_21880"/>